<keyword evidence="4" id="KW-0677">Repeat</keyword>
<dbReference type="RefSeq" id="WP_009198834.1">
    <property type="nucleotide sequence ID" value="NZ_LVZK01000001.1"/>
</dbReference>
<comment type="similarity">
    <text evidence="2">Belongs to the UPF0053 family.</text>
</comment>
<feature type="domain" description="CBS" evidence="8">
    <location>
        <begin position="263"/>
        <end position="320"/>
    </location>
</feature>
<feature type="transmembrane region" description="Helical" evidence="7">
    <location>
        <begin position="59"/>
        <end position="84"/>
    </location>
</feature>
<dbReference type="InterPro" id="IPR046342">
    <property type="entry name" value="CBS_dom_sf"/>
</dbReference>
<dbReference type="STRING" id="1823756.A4H34_06895"/>
<dbReference type="InterPro" id="IPR000644">
    <property type="entry name" value="CBS_dom"/>
</dbReference>
<dbReference type="AlphaFoldDB" id="A0A179B5Y3"/>
<dbReference type="SMART" id="SM00116">
    <property type="entry name" value="CBS"/>
    <property type="match status" value="2"/>
</dbReference>
<dbReference type="GO" id="GO:0005886">
    <property type="term" value="C:plasma membrane"/>
    <property type="evidence" value="ECO:0007669"/>
    <property type="project" value="UniProtKB-SubCell"/>
</dbReference>
<feature type="transmembrane region" description="Helical" evidence="7">
    <location>
        <begin position="90"/>
        <end position="111"/>
    </location>
</feature>
<dbReference type="SUPFAM" id="SSF54631">
    <property type="entry name" value="CBS-domain pair"/>
    <property type="match status" value="1"/>
</dbReference>
<comment type="caution">
    <text evidence="9">The sequence shown here is derived from an EMBL/GenBank/DDBJ whole genome shotgun (WGS) entry which is preliminary data.</text>
</comment>
<proteinExistence type="inferred from homology"/>
<dbReference type="InterPro" id="IPR016169">
    <property type="entry name" value="FAD-bd_PCMH_sub2"/>
</dbReference>
<keyword evidence="7" id="KW-1133">Transmembrane helix</keyword>
<evidence type="ECO:0000256" key="2">
    <source>
        <dbReference type="ARBA" id="ARBA00006337"/>
    </source>
</evidence>
<dbReference type="EMBL" id="LVZK01000001">
    <property type="protein sequence ID" value="OAP86830.1"/>
    <property type="molecule type" value="Genomic_DNA"/>
</dbReference>
<evidence type="ECO:0000256" key="5">
    <source>
        <dbReference type="ARBA" id="ARBA00023122"/>
    </source>
</evidence>
<dbReference type="Gene3D" id="3.30.465.10">
    <property type="match status" value="1"/>
</dbReference>
<evidence type="ECO:0000256" key="4">
    <source>
        <dbReference type="ARBA" id="ARBA00022737"/>
    </source>
</evidence>
<evidence type="ECO:0000256" key="6">
    <source>
        <dbReference type="PROSITE-ProRule" id="PRU00703"/>
    </source>
</evidence>
<evidence type="ECO:0000259" key="8">
    <source>
        <dbReference type="PROSITE" id="PS51371"/>
    </source>
</evidence>
<keyword evidence="3" id="KW-1003">Cell membrane</keyword>
<dbReference type="SMART" id="SM01091">
    <property type="entry name" value="CorC_HlyC"/>
    <property type="match status" value="1"/>
</dbReference>
<dbReference type="PANTHER" id="PTHR22777">
    <property type="entry name" value="HEMOLYSIN-RELATED"/>
    <property type="match status" value="1"/>
</dbReference>
<reference evidence="9 10" key="1">
    <citation type="submission" date="2016-04" db="EMBL/GenBank/DDBJ databases">
        <title>Peptidophaga gingivicola gen. nov., sp. nov., isolated from human subgingival plaque.</title>
        <authorList>
            <person name="Beall C.J."/>
            <person name="Mokrzan E.M."/>
            <person name="Griffen A.L."/>
            <person name="Leys E.J."/>
        </authorList>
    </citation>
    <scope>NUCLEOTIDE SEQUENCE [LARGE SCALE GENOMIC DNA]</scope>
    <source>
        <strain evidence="9 10">BA112</strain>
    </source>
</reference>
<gene>
    <name evidence="9" type="ORF">A4H34_06895</name>
</gene>
<dbReference type="GO" id="GO:0050660">
    <property type="term" value="F:flavin adenine dinucleotide binding"/>
    <property type="evidence" value="ECO:0007669"/>
    <property type="project" value="InterPro"/>
</dbReference>
<dbReference type="Gene3D" id="3.10.580.10">
    <property type="entry name" value="CBS-domain"/>
    <property type="match status" value="1"/>
</dbReference>
<accession>A0A179B5Y3</accession>
<sequence>MNGSNVPLAALAALAFVCYGIGALFSAGLTALGRITRAEAADAPKASKRMLSIVSRRQAAIAGLISLRIFFTSLAAVLAVLALASVLDEWWEAVGGYLALTAAASLMLRIVSPASIGARRPVETLALISLPAALATSVASSVVREGEDDDEEFEQLHEDQLAVMVERVSDSTVLDESDRELLQSVFDFNHTLVREVMVPRTDMVSIGIDAPLDKAMSLFTRSGFSRVPVVGESADDLHGVVYLKDVLRRWLRGNTESLTVADLMREPVFVPETKVVDDLMREMQANQVHIALVVDEYGGIAGLVTIEDLVEELVGEISDEHDRSAPEVDVVEEGVYRVPARLPIADLGELFGVKLDDDDVDTVGGLFAKLIGRVPIAGSRASIGGISLTADRFQGRRRRLWTVLARREDEGESDE</sequence>
<keyword evidence="7" id="KW-0812">Transmembrane</keyword>
<evidence type="ECO:0000256" key="7">
    <source>
        <dbReference type="SAM" id="Phobius"/>
    </source>
</evidence>
<dbReference type="Pfam" id="PF00571">
    <property type="entry name" value="CBS"/>
    <property type="match status" value="2"/>
</dbReference>
<dbReference type="InterPro" id="IPR044751">
    <property type="entry name" value="Ion_transp-like_CBS"/>
</dbReference>
<dbReference type="FunFam" id="3.10.580.10:FF:000002">
    <property type="entry name" value="Magnesium/cobalt efflux protein CorC"/>
    <property type="match status" value="1"/>
</dbReference>
<dbReference type="SUPFAM" id="SSF56176">
    <property type="entry name" value="FAD-binding/transporter-associated domain-like"/>
    <property type="match status" value="1"/>
</dbReference>
<dbReference type="InterPro" id="IPR005170">
    <property type="entry name" value="Transptr-assoc_dom"/>
</dbReference>
<feature type="transmembrane region" description="Helical" evidence="7">
    <location>
        <begin position="6"/>
        <end position="27"/>
    </location>
</feature>
<name>A0A179B5Y3_9ACTO</name>
<keyword evidence="7" id="KW-0472">Membrane</keyword>
<keyword evidence="5 6" id="KW-0129">CBS domain</keyword>
<evidence type="ECO:0000256" key="3">
    <source>
        <dbReference type="ARBA" id="ARBA00022475"/>
    </source>
</evidence>
<keyword evidence="10" id="KW-1185">Reference proteome</keyword>
<dbReference type="Proteomes" id="UP000078368">
    <property type="component" value="Unassembled WGS sequence"/>
</dbReference>
<dbReference type="CDD" id="cd04590">
    <property type="entry name" value="CBS_pair_CorC_HlyC_assoc"/>
    <property type="match status" value="1"/>
</dbReference>
<dbReference type="PROSITE" id="PS51371">
    <property type="entry name" value="CBS"/>
    <property type="match status" value="2"/>
</dbReference>
<feature type="domain" description="CBS" evidence="8">
    <location>
        <begin position="197"/>
        <end position="256"/>
    </location>
</feature>
<protein>
    <submittedName>
        <fullName evidence="9">Magnesium/cobalt efflux protein</fullName>
    </submittedName>
</protein>
<dbReference type="InterPro" id="IPR036318">
    <property type="entry name" value="FAD-bd_PCMH-like_sf"/>
</dbReference>
<evidence type="ECO:0000313" key="10">
    <source>
        <dbReference type="Proteomes" id="UP000078368"/>
    </source>
</evidence>
<dbReference type="PANTHER" id="PTHR22777:SF32">
    <property type="entry name" value="UPF0053 INNER MEMBRANE PROTEIN YFJD"/>
    <property type="match status" value="1"/>
</dbReference>
<evidence type="ECO:0000313" key="9">
    <source>
        <dbReference type="EMBL" id="OAP86830.1"/>
    </source>
</evidence>
<evidence type="ECO:0000256" key="1">
    <source>
        <dbReference type="ARBA" id="ARBA00004651"/>
    </source>
</evidence>
<organism evidence="9 10">
    <name type="scientific">Peptidiphaga gingivicola</name>
    <dbReference type="NCBI Taxonomy" id="2741497"/>
    <lineage>
        <taxon>Bacteria</taxon>
        <taxon>Bacillati</taxon>
        <taxon>Actinomycetota</taxon>
        <taxon>Actinomycetes</taxon>
        <taxon>Actinomycetales</taxon>
        <taxon>Actinomycetaceae</taxon>
        <taxon>Peptidiphaga</taxon>
    </lineage>
</organism>
<dbReference type="Pfam" id="PF03471">
    <property type="entry name" value="CorC_HlyC"/>
    <property type="match status" value="1"/>
</dbReference>
<comment type="subcellular location">
    <subcellularLocation>
        <location evidence="1">Cell membrane</location>
        <topology evidence="1">Multi-pass membrane protein</topology>
    </subcellularLocation>
</comment>
<dbReference type="OrthoDB" id="110231at2"/>